<protein>
    <submittedName>
        <fullName evidence="1">Uncharacterized protein</fullName>
    </submittedName>
</protein>
<keyword evidence="2" id="KW-1185">Reference proteome</keyword>
<evidence type="ECO:0000313" key="2">
    <source>
        <dbReference type="Proteomes" id="UP000635565"/>
    </source>
</evidence>
<dbReference type="RefSeq" id="WP_201365539.1">
    <property type="nucleotide sequence ID" value="NZ_BNJJ01000021.1"/>
</dbReference>
<evidence type="ECO:0000313" key="1">
    <source>
        <dbReference type="EMBL" id="GHO88012.1"/>
    </source>
</evidence>
<reference evidence="1 2" key="1">
    <citation type="journal article" date="2021" name="Int. J. Syst. Evol. Microbiol.">
        <title>Reticulibacter mediterranei gen. nov., sp. nov., within the new family Reticulibacteraceae fam. nov., and Ktedonospora formicarum gen. nov., sp. nov., Ktedonobacter robiniae sp. nov., Dictyobacter formicarum sp. nov. and Dictyobacter arantiisoli sp. nov., belonging to the class Ktedonobacteria.</title>
        <authorList>
            <person name="Yabe S."/>
            <person name="Zheng Y."/>
            <person name="Wang C.M."/>
            <person name="Sakai Y."/>
            <person name="Abe K."/>
            <person name="Yokota A."/>
            <person name="Donadio S."/>
            <person name="Cavaletti L."/>
            <person name="Monciardini P."/>
        </authorList>
    </citation>
    <scope>NUCLEOTIDE SEQUENCE [LARGE SCALE GENOMIC DNA]</scope>
    <source>
        <strain evidence="1 2">SOSP1-9</strain>
    </source>
</reference>
<proteinExistence type="predicted"/>
<comment type="caution">
    <text evidence="1">The sequence shown here is derived from an EMBL/GenBank/DDBJ whole genome shotgun (WGS) entry which is preliminary data.</text>
</comment>
<name>A0ABQ3VQ78_9CHLR</name>
<accession>A0ABQ3VQ78</accession>
<dbReference type="Proteomes" id="UP000635565">
    <property type="component" value="Unassembled WGS sequence"/>
</dbReference>
<dbReference type="EMBL" id="BNJJ01000021">
    <property type="protein sequence ID" value="GHO88012.1"/>
    <property type="molecule type" value="Genomic_DNA"/>
</dbReference>
<gene>
    <name evidence="1" type="ORF">KSZ_60180</name>
</gene>
<sequence>MQDKTFQQAIDDLRDRLSSDFQSSINHMLLHRTTASDATLDIKDENVRMVVTDALIAGQIMTLLTLMKDMCLLDEAQHREFTTYLLRTLTS</sequence>
<organism evidence="1 2">
    <name type="scientific">Dictyobacter formicarum</name>
    <dbReference type="NCBI Taxonomy" id="2778368"/>
    <lineage>
        <taxon>Bacteria</taxon>
        <taxon>Bacillati</taxon>
        <taxon>Chloroflexota</taxon>
        <taxon>Ktedonobacteria</taxon>
        <taxon>Ktedonobacterales</taxon>
        <taxon>Dictyobacteraceae</taxon>
        <taxon>Dictyobacter</taxon>
    </lineage>
</organism>